<dbReference type="Proteomes" id="UP000046067">
    <property type="component" value="Unassembled WGS sequence"/>
</dbReference>
<dbReference type="EMBL" id="CWQJ01000003">
    <property type="protein sequence ID" value="CSB69527.1"/>
    <property type="molecule type" value="Genomic_DNA"/>
</dbReference>
<proteinExistence type="predicted"/>
<reference evidence="1 2" key="1">
    <citation type="submission" date="2015-07" db="EMBL/GenBank/DDBJ databases">
        <authorList>
            <consortium name="Pathogen Informatics"/>
        </authorList>
    </citation>
    <scope>NUCLEOTIDE SEQUENCE [LARGE SCALE GENOMIC DNA]</scope>
    <source>
        <strain evidence="1 2">A325</strain>
    </source>
</reference>
<accession>A0A655VHX5</accession>
<dbReference type="AlphaFoldDB" id="A0A655VHX5"/>
<evidence type="ECO:0000313" key="1">
    <source>
        <dbReference type="EMBL" id="CSB69527.1"/>
    </source>
</evidence>
<evidence type="ECO:0000313" key="2">
    <source>
        <dbReference type="Proteomes" id="UP000046067"/>
    </source>
</evidence>
<organism evidence="1 2">
    <name type="scientific">Vibrio cholerae</name>
    <dbReference type="NCBI Taxonomy" id="666"/>
    <lineage>
        <taxon>Bacteria</taxon>
        <taxon>Pseudomonadati</taxon>
        <taxon>Pseudomonadota</taxon>
        <taxon>Gammaproteobacteria</taxon>
        <taxon>Vibrionales</taxon>
        <taxon>Vibrionaceae</taxon>
        <taxon>Vibrio</taxon>
    </lineage>
</organism>
<sequence length="60" mass="6823">MPTLVGPLVLSEAFHFSAITSNAVSQETGVNSPSLWYWPSFMRSSGVFKRSWPYMILERK</sequence>
<name>A0A655VHX5_VIBCL</name>
<protein>
    <submittedName>
        <fullName evidence="1">Uncharacterized protein</fullName>
    </submittedName>
</protein>
<gene>
    <name evidence="1" type="ORF">ERS013201_00700</name>
</gene>